<dbReference type="GO" id="GO:0006310">
    <property type="term" value="P:DNA recombination"/>
    <property type="evidence" value="ECO:0007669"/>
    <property type="project" value="InterPro"/>
</dbReference>
<dbReference type="GO" id="GO:0003676">
    <property type="term" value="F:nucleic acid binding"/>
    <property type="evidence" value="ECO:0007669"/>
    <property type="project" value="InterPro"/>
</dbReference>
<dbReference type="InterPro" id="IPR001667">
    <property type="entry name" value="DDH_dom"/>
</dbReference>
<evidence type="ECO:0000259" key="9">
    <source>
        <dbReference type="Pfam" id="PF17768"/>
    </source>
</evidence>
<evidence type="ECO:0000256" key="6">
    <source>
        <dbReference type="SAM" id="Coils"/>
    </source>
</evidence>
<feature type="domain" description="DDH" evidence="7">
    <location>
        <begin position="79"/>
        <end position="216"/>
    </location>
</feature>
<dbReference type="InterPro" id="IPR003156">
    <property type="entry name" value="DHHA1_dom"/>
</dbReference>
<evidence type="ECO:0000313" key="10">
    <source>
        <dbReference type="EMBL" id="EHO18205.1"/>
    </source>
</evidence>
<dbReference type="InterPro" id="IPR051673">
    <property type="entry name" value="SSDNA_exonuclease_RecJ"/>
</dbReference>
<dbReference type="Gene3D" id="3.10.310.30">
    <property type="match status" value="1"/>
</dbReference>
<dbReference type="Gene3D" id="3.90.1640.30">
    <property type="match status" value="1"/>
</dbReference>
<name>A0AA36Y6S7_9FIRM</name>
<dbReference type="NCBIfam" id="TIGR00644">
    <property type="entry name" value="recJ"/>
    <property type="match status" value="1"/>
</dbReference>
<keyword evidence="11" id="KW-1185">Reference proteome</keyword>
<dbReference type="InterPro" id="IPR004610">
    <property type="entry name" value="RecJ"/>
</dbReference>
<dbReference type="RefSeq" id="WP_009532223.1">
    <property type="nucleotide sequence ID" value="NZ_JH590861.1"/>
</dbReference>
<evidence type="ECO:0000256" key="1">
    <source>
        <dbReference type="ARBA" id="ARBA00005915"/>
    </source>
</evidence>
<evidence type="ECO:0000256" key="2">
    <source>
        <dbReference type="ARBA" id="ARBA00019841"/>
    </source>
</evidence>
<feature type="domain" description="RecJ OB" evidence="9">
    <location>
        <begin position="459"/>
        <end position="566"/>
    </location>
</feature>
<dbReference type="InterPro" id="IPR038763">
    <property type="entry name" value="DHH_sf"/>
</dbReference>
<gene>
    <name evidence="10" type="ORF">HMPREF9623_00389</name>
</gene>
<evidence type="ECO:0000256" key="5">
    <source>
        <dbReference type="ARBA" id="ARBA00022839"/>
    </source>
</evidence>
<organism evidence="10 11">
    <name type="scientific">Stomatobaculum longum</name>
    <dbReference type="NCBI Taxonomy" id="796942"/>
    <lineage>
        <taxon>Bacteria</taxon>
        <taxon>Bacillati</taxon>
        <taxon>Bacillota</taxon>
        <taxon>Clostridia</taxon>
        <taxon>Lachnospirales</taxon>
        <taxon>Lachnospiraceae</taxon>
        <taxon>Stomatobaculum</taxon>
    </lineage>
</organism>
<dbReference type="Pfam" id="PF17768">
    <property type="entry name" value="RecJ_OB"/>
    <property type="match status" value="1"/>
</dbReference>
<comment type="caution">
    <text evidence="10">The sequence shown here is derived from an EMBL/GenBank/DDBJ whole genome shotgun (WGS) entry which is preliminary data.</text>
</comment>
<keyword evidence="5 10" id="KW-0269">Exonuclease</keyword>
<proteinExistence type="inferred from homology"/>
<keyword evidence="3" id="KW-0540">Nuclease</keyword>
<feature type="domain" description="DHHA1" evidence="8">
    <location>
        <begin position="352"/>
        <end position="444"/>
    </location>
</feature>
<reference evidence="10 11" key="1">
    <citation type="submission" date="2011-10" db="EMBL/GenBank/DDBJ databases">
        <title>The Genome Sequence of Lachnospiraceae bacterium ACC2.</title>
        <authorList>
            <consortium name="The Broad Institute Genome Sequencing Platform"/>
            <person name="Earl A."/>
            <person name="Ward D."/>
            <person name="Feldgarden M."/>
            <person name="Gevers D."/>
            <person name="Sizova M."/>
            <person name="Hazen A."/>
            <person name="Epstein S."/>
            <person name="Young S.K."/>
            <person name="Zeng Q."/>
            <person name="Gargeya S."/>
            <person name="Fitzgerald M."/>
            <person name="Haas B."/>
            <person name="Abouelleil A."/>
            <person name="Alvarado L."/>
            <person name="Arachchi H.M."/>
            <person name="Berlin A."/>
            <person name="Brown A."/>
            <person name="Chapman S.B."/>
            <person name="Chen Z."/>
            <person name="Dunbar C."/>
            <person name="Freedman E."/>
            <person name="Gearin G."/>
            <person name="Goldberg J."/>
            <person name="Griggs A."/>
            <person name="Gujja S."/>
            <person name="Heiman D."/>
            <person name="Howarth C."/>
            <person name="Larson L."/>
            <person name="Lui A."/>
            <person name="MacDonald P.J.P."/>
            <person name="Montmayeur A."/>
            <person name="Murphy C."/>
            <person name="Neiman D."/>
            <person name="Pearson M."/>
            <person name="Priest M."/>
            <person name="Roberts A."/>
            <person name="Saif S."/>
            <person name="Shea T."/>
            <person name="Shenoy N."/>
            <person name="Sisk P."/>
            <person name="Stolte C."/>
            <person name="Sykes S."/>
            <person name="Wortman J."/>
            <person name="Nusbaum C."/>
            <person name="Birren B."/>
        </authorList>
    </citation>
    <scope>NUCLEOTIDE SEQUENCE [LARGE SCALE GENOMIC DNA]</scope>
    <source>
        <strain evidence="10 11">ACC2</strain>
    </source>
</reference>
<evidence type="ECO:0000313" key="11">
    <source>
        <dbReference type="Proteomes" id="UP000018466"/>
    </source>
</evidence>
<dbReference type="PANTHER" id="PTHR30255:SF2">
    <property type="entry name" value="SINGLE-STRANDED-DNA-SPECIFIC EXONUCLEASE RECJ"/>
    <property type="match status" value="1"/>
</dbReference>
<comment type="similarity">
    <text evidence="1">Belongs to the RecJ family.</text>
</comment>
<evidence type="ECO:0000259" key="7">
    <source>
        <dbReference type="Pfam" id="PF01368"/>
    </source>
</evidence>
<evidence type="ECO:0000259" key="8">
    <source>
        <dbReference type="Pfam" id="PF02272"/>
    </source>
</evidence>
<dbReference type="Pfam" id="PF02272">
    <property type="entry name" value="DHHA1"/>
    <property type="match status" value="1"/>
</dbReference>
<dbReference type="InterPro" id="IPR041122">
    <property type="entry name" value="RecJ_OB"/>
</dbReference>
<evidence type="ECO:0000256" key="4">
    <source>
        <dbReference type="ARBA" id="ARBA00022801"/>
    </source>
</evidence>
<dbReference type="GeneID" id="86940180"/>
<dbReference type="GO" id="GO:0008409">
    <property type="term" value="F:5'-3' exonuclease activity"/>
    <property type="evidence" value="ECO:0007669"/>
    <property type="project" value="InterPro"/>
</dbReference>
<dbReference type="PANTHER" id="PTHR30255">
    <property type="entry name" value="SINGLE-STRANDED-DNA-SPECIFIC EXONUCLEASE RECJ"/>
    <property type="match status" value="1"/>
</dbReference>
<sequence>MRETRWKIYSKRADFGAISTRFSVSPMLARILINRGVAEEEIGEYLSGTLDDIPRGVLLPDMAESVRILAEKIQSRAPIRIIGDYDIDGVCSTYILVQGLRALGAAADYDIPDRIADGYGLNLRLVERAVADGIDTIVTCDNGIAARQEVAAAADAGLTVIVTDHHEVAHGEDGAELLPPADTVVDPKREGSQYPFASICGAVVAWKLIEELFLFFGKRREEARVFLPFAAIATVGDVMPLKKENRIIVREGLKAIGSCDNLGLRKLIARCGLDSEALSAYHIGFVIGPCLNAGGRLESAKLGLSMLLETGEESAEAAAERLKALNDRRKQMTEEGIRAASAEIDALPELPKVLVVYLKDCHESVAGIIAGRLKEKYYRPSFVLTDSQEAGFLKGSGRSIEGYHMFRALEEVAPLLTKFGGHPMAAGLTLPETELTSFREELNRNAVLSDEQLTETQWIDIALPFAYANEELVTELSRMEPFGQGNARPCFGQKNVGIRAARVLGKNRNVVKLSLQDEAGTVREALAFTDGDAFLAEMEGSRSIAVLYYPEINEYMGRRNLQLVLKAWKFAR</sequence>
<keyword evidence="4" id="KW-0378">Hydrolase</keyword>
<dbReference type="GO" id="GO:0006281">
    <property type="term" value="P:DNA repair"/>
    <property type="evidence" value="ECO:0007669"/>
    <property type="project" value="InterPro"/>
</dbReference>
<dbReference type="Proteomes" id="UP000018466">
    <property type="component" value="Unassembled WGS sequence"/>
</dbReference>
<feature type="coiled-coil region" evidence="6">
    <location>
        <begin position="308"/>
        <end position="335"/>
    </location>
</feature>
<evidence type="ECO:0000256" key="3">
    <source>
        <dbReference type="ARBA" id="ARBA00022722"/>
    </source>
</evidence>
<dbReference type="Pfam" id="PF01368">
    <property type="entry name" value="DHH"/>
    <property type="match status" value="1"/>
</dbReference>
<protein>
    <recommendedName>
        <fullName evidence="2">Single-stranded-DNA-specific exonuclease RecJ</fullName>
    </recommendedName>
</protein>
<dbReference type="AlphaFoldDB" id="A0AA36Y6S7"/>
<keyword evidence="6" id="KW-0175">Coiled coil</keyword>
<dbReference type="EMBL" id="AGEL01000003">
    <property type="protein sequence ID" value="EHO18205.1"/>
    <property type="molecule type" value="Genomic_DNA"/>
</dbReference>
<accession>A0AA36Y6S7</accession>
<dbReference type="SUPFAM" id="SSF64182">
    <property type="entry name" value="DHH phosphoesterases"/>
    <property type="match status" value="1"/>
</dbReference>